<keyword evidence="3" id="KW-1185">Reference proteome</keyword>
<dbReference type="AlphaFoldDB" id="E9E9T8"/>
<organism evidence="3">
    <name type="scientific">Metarhizium acridum (strain CQMa 102)</name>
    <dbReference type="NCBI Taxonomy" id="655827"/>
    <lineage>
        <taxon>Eukaryota</taxon>
        <taxon>Fungi</taxon>
        <taxon>Dikarya</taxon>
        <taxon>Ascomycota</taxon>
        <taxon>Pezizomycotina</taxon>
        <taxon>Sordariomycetes</taxon>
        <taxon>Hypocreomycetidae</taxon>
        <taxon>Hypocreales</taxon>
        <taxon>Clavicipitaceae</taxon>
        <taxon>Metarhizium</taxon>
    </lineage>
</organism>
<name>E9E9T8_METAQ</name>
<accession>E9E9T8</accession>
<feature type="compositionally biased region" description="Polar residues" evidence="1">
    <location>
        <begin position="10"/>
        <end position="20"/>
    </location>
</feature>
<dbReference type="KEGG" id="maw:19250947"/>
<feature type="compositionally biased region" description="Gly residues" evidence="1">
    <location>
        <begin position="62"/>
        <end position="73"/>
    </location>
</feature>
<evidence type="ECO:0000313" key="2">
    <source>
        <dbReference type="EMBL" id="EFY87289.1"/>
    </source>
</evidence>
<protein>
    <submittedName>
        <fullName evidence="2">Uncharacterized protein</fullName>
    </submittedName>
</protein>
<dbReference type="RefSeq" id="XP_007812976.1">
    <property type="nucleotide sequence ID" value="XM_007814785.1"/>
</dbReference>
<dbReference type="InParanoid" id="E9E9T8"/>
<reference evidence="2 3" key="1">
    <citation type="journal article" date="2011" name="PLoS Genet.">
        <title>Genome sequencing and comparative transcriptomics of the model entomopathogenic fungi Metarhizium anisopliae and M. acridum.</title>
        <authorList>
            <person name="Gao Q."/>
            <person name="Jin K."/>
            <person name="Ying S.H."/>
            <person name="Zhang Y."/>
            <person name="Xiao G."/>
            <person name="Shang Y."/>
            <person name="Duan Z."/>
            <person name="Hu X."/>
            <person name="Xie X.Q."/>
            <person name="Zhou G."/>
            <person name="Peng G."/>
            <person name="Luo Z."/>
            <person name="Huang W."/>
            <person name="Wang B."/>
            <person name="Fang W."/>
            <person name="Wang S."/>
            <person name="Zhong Y."/>
            <person name="Ma L.J."/>
            <person name="St Leger R.J."/>
            <person name="Zhao G.P."/>
            <person name="Pei Y."/>
            <person name="Feng M.G."/>
            <person name="Xia Y."/>
            <person name="Wang C."/>
        </authorList>
    </citation>
    <scope>NUCLEOTIDE SEQUENCE [LARGE SCALE GENOMIC DNA]</scope>
    <source>
        <strain evidence="2 3">CQMa 102</strain>
    </source>
</reference>
<evidence type="ECO:0000313" key="3">
    <source>
        <dbReference type="Proteomes" id="UP000002499"/>
    </source>
</evidence>
<feature type="compositionally biased region" description="Basic and acidic residues" evidence="1">
    <location>
        <begin position="29"/>
        <end position="50"/>
    </location>
</feature>
<feature type="region of interest" description="Disordered" evidence="1">
    <location>
        <begin position="1"/>
        <end position="76"/>
    </location>
</feature>
<gene>
    <name evidence="2" type="ORF">MAC_06636</name>
</gene>
<dbReference type="Proteomes" id="UP000002499">
    <property type="component" value="Unassembled WGS sequence"/>
</dbReference>
<dbReference type="EMBL" id="GL698529">
    <property type="protein sequence ID" value="EFY87289.1"/>
    <property type="molecule type" value="Genomic_DNA"/>
</dbReference>
<evidence type="ECO:0000256" key="1">
    <source>
        <dbReference type="SAM" id="MobiDB-lite"/>
    </source>
</evidence>
<dbReference type="HOGENOM" id="CLU_2360170_0_0_1"/>
<proteinExistence type="predicted"/>
<dbReference type="GeneID" id="19250947"/>
<sequence>MCDAAATPWASKNATASARPSLQCAPEGDMDRQRAEVDAPGKDGVEKHDNAGAVEARLGDDAGLGDGADGGLGRARRPYVEDDQSLFLSVHPLLRG</sequence>